<reference evidence="6 7" key="1">
    <citation type="journal article" date="2015" name="Mol. Plant Microbe Interact.">
        <title>Genome, transcriptome, and functional analyses of Penicillium expansum provide new insights into secondary metabolism and pathogenicity.</title>
        <authorList>
            <person name="Ballester A.R."/>
            <person name="Marcet-Houben M."/>
            <person name="Levin E."/>
            <person name="Sela N."/>
            <person name="Selma-Lazaro C."/>
            <person name="Carmona L."/>
            <person name="Wisniewski M."/>
            <person name="Droby S."/>
            <person name="Gonzalez-Candelas L."/>
            <person name="Gabaldon T."/>
        </authorList>
    </citation>
    <scope>NUCLEOTIDE SEQUENCE [LARGE SCALE GENOMIC DNA]</scope>
    <source>
        <strain evidence="6 7">PHI-1</strain>
    </source>
</reference>
<dbReference type="STRING" id="40296.A0A0A2LBW9"/>
<dbReference type="OMA" id="VEMYSSP"/>
<protein>
    <submittedName>
        <fullName evidence="6">Complex 1 LYR protein</fullName>
    </submittedName>
</protein>
<accession>A0A0A2LBW9</accession>
<dbReference type="GO" id="GO:0005759">
    <property type="term" value="C:mitochondrial matrix"/>
    <property type="evidence" value="ECO:0007669"/>
    <property type="project" value="UniProtKB-SubCell"/>
</dbReference>
<dbReference type="PhylomeDB" id="A0A0A2LBW9"/>
<comment type="similarity">
    <text evidence="4">Belongs to the complex I LYR family. SDHAF1 subfamily.</text>
</comment>
<dbReference type="Proteomes" id="UP000030104">
    <property type="component" value="Unassembled WGS sequence"/>
</dbReference>
<dbReference type="EMBL" id="JQGA01000239">
    <property type="protein sequence ID" value="KGO76656.1"/>
    <property type="molecule type" value="Genomic_DNA"/>
</dbReference>
<dbReference type="Pfam" id="PF05347">
    <property type="entry name" value="Complex1_LYR"/>
    <property type="match status" value="1"/>
</dbReference>
<dbReference type="InterPro" id="IPR045295">
    <property type="entry name" value="Complex1_LYR_SDHAF1_LYRM8"/>
</dbReference>
<keyword evidence="3" id="KW-0143">Chaperone</keyword>
<dbReference type="AlphaFoldDB" id="A0A0A2LBW9"/>
<name>A0A0A2LBW9_PENIT</name>
<comment type="caution">
    <text evidence="6">The sequence shown here is derived from an EMBL/GenBank/DDBJ whole genome shotgun (WGS) entry which is preliminary data.</text>
</comment>
<comment type="subcellular location">
    <subcellularLocation>
        <location evidence="1">Mitochondrion matrix</location>
    </subcellularLocation>
</comment>
<proteinExistence type="inferred from homology"/>
<evidence type="ECO:0000313" key="6">
    <source>
        <dbReference type="EMBL" id="KGO76656.1"/>
    </source>
</evidence>
<keyword evidence="7" id="KW-1185">Reference proteome</keyword>
<evidence type="ECO:0000256" key="1">
    <source>
        <dbReference type="ARBA" id="ARBA00004305"/>
    </source>
</evidence>
<feature type="domain" description="Complex 1 LYR protein" evidence="5">
    <location>
        <begin position="9"/>
        <end position="62"/>
    </location>
</feature>
<sequence length="73" mass="8675">MARLSGLQRDVLSLYRKCLREIRNKPEVDVGYRAEFQKHLSVNKKDFSTVEYLLRKGHRQLELYATPGIRNIR</sequence>
<dbReference type="OrthoDB" id="273010at2759"/>
<dbReference type="HOGENOM" id="CLU_154777_1_1_1"/>
<evidence type="ECO:0000256" key="3">
    <source>
        <dbReference type="ARBA" id="ARBA00023186"/>
    </source>
</evidence>
<organism evidence="6 7">
    <name type="scientific">Penicillium italicum</name>
    <name type="common">Blue mold</name>
    <dbReference type="NCBI Taxonomy" id="40296"/>
    <lineage>
        <taxon>Eukaryota</taxon>
        <taxon>Fungi</taxon>
        <taxon>Dikarya</taxon>
        <taxon>Ascomycota</taxon>
        <taxon>Pezizomycotina</taxon>
        <taxon>Eurotiomycetes</taxon>
        <taxon>Eurotiomycetidae</taxon>
        <taxon>Eurotiales</taxon>
        <taxon>Aspergillaceae</taxon>
        <taxon>Penicillium</taxon>
    </lineage>
</organism>
<dbReference type="CDD" id="cd20268">
    <property type="entry name" value="Complex1_LYR_SDHAF1_LYRM8"/>
    <property type="match status" value="1"/>
</dbReference>
<dbReference type="InterPro" id="IPR008011">
    <property type="entry name" value="Complex1_LYR_dom"/>
</dbReference>
<gene>
    <name evidence="6" type="ORF">PITC_090100</name>
</gene>
<evidence type="ECO:0000259" key="5">
    <source>
        <dbReference type="Pfam" id="PF05347"/>
    </source>
</evidence>
<dbReference type="PANTHER" id="PTHR47046">
    <property type="entry name" value="SUCCINATE DEHYDROGENASE ASSEMBLY FACTOR 1, MITOCHONDRIAL"/>
    <property type="match status" value="1"/>
</dbReference>
<evidence type="ECO:0000313" key="7">
    <source>
        <dbReference type="Proteomes" id="UP000030104"/>
    </source>
</evidence>
<dbReference type="GO" id="GO:0034553">
    <property type="term" value="P:mitochondrial respiratory chain complex II assembly"/>
    <property type="evidence" value="ECO:0007669"/>
    <property type="project" value="InterPro"/>
</dbReference>
<dbReference type="PANTHER" id="PTHR47046:SF1">
    <property type="entry name" value="SUCCINATE DEHYDROGENASE ASSEMBLY FACTOR 1, MITOCHONDRIAL"/>
    <property type="match status" value="1"/>
</dbReference>
<dbReference type="InterPro" id="IPR052687">
    <property type="entry name" value="SDHAF1"/>
</dbReference>
<keyword evidence="2" id="KW-0496">Mitochondrion</keyword>
<evidence type="ECO:0000256" key="4">
    <source>
        <dbReference type="ARBA" id="ARBA00025715"/>
    </source>
</evidence>
<evidence type="ECO:0000256" key="2">
    <source>
        <dbReference type="ARBA" id="ARBA00023128"/>
    </source>
</evidence>